<dbReference type="InterPro" id="IPR023753">
    <property type="entry name" value="FAD/NAD-binding_dom"/>
</dbReference>
<dbReference type="PANTHER" id="PTHR43735">
    <property type="entry name" value="APOPTOSIS-INDUCING FACTOR 1"/>
    <property type="match status" value="1"/>
</dbReference>
<feature type="domain" description="FAD/NAD(P)-binding" evidence="5">
    <location>
        <begin position="67"/>
        <end position="270"/>
    </location>
</feature>
<keyword evidence="4" id="KW-0560">Oxidoreductase</keyword>
<dbReference type="InterPro" id="IPR036188">
    <property type="entry name" value="FAD/NAD-bd_sf"/>
</dbReference>
<organism evidence="6 7">
    <name type="scientific">Fusarium torulosum</name>
    <dbReference type="NCBI Taxonomy" id="33205"/>
    <lineage>
        <taxon>Eukaryota</taxon>
        <taxon>Fungi</taxon>
        <taxon>Dikarya</taxon>
        <taxon>Ascomycota</taxon>
        <taxon>Pezizomycotina</taxon>
        <taxon>Sordariomycetes</taxon>
        <taxon>Hypocreomycetidae</taxon>
        <taxon>Hypocreales</taxon>
        <taxon>Nectriaceae</taxon>
        <taxon>Fusarium</taxon>
    </lineage>
</organism>
<name>A0AAE8SP10_9HYPO</name>
<dbReference type="GO" id="GO:0050660">
    <property type="term" value="F:flavin adenine dinucleotide binding"/>
    <property type="evidence" value="ECO:0007669"/>
    <property type="project" value="TreeGrafter"/>
</dbReference>
<comment type="caution">
    <text evidence="6">The sequence shown here is derived from an EMBL/GenBank/DDBJ whole genome shotgun (WGS) entry which is preliminary data.</text>
</comment>
<dbReference type="AlphaFoldDB" id="A0AAE8SP10"/>
<evidence type="ECO:0000256" key="4">
    <source>
        <dbReference type="ARBA" id="ARBA00023002"/>
    </source>
</evidence>
<dbReference type="GO" id="GO:0005737">
    <property type="term" value="C:cytoplasm"/>
    <property type="evidence" value="ECO:0007669"/>
    <property type="project" value="TreeGrafter"/>
</dbReference>
<evidence type="ECO:0000256" key="3">
    <source>
        <dbReference type="ARBA" id="ARBA00022827"/>
    </source>
</evidence>
<sequence length="331" mass="36337">MPKTFVILGAGLTGLPLTHYVLKHYANKHDLTVILVSRPDEFYWNIETPRAAIPGQFTDDRVFFLVPKAKNSITVARSDEQTQTFDYHIILVATGSDYADHMLWKLVGTSQEPRDSLAKLRKEVGKAKSIVIGVGGATGVEFAGKKKVTLVITESLPLEYKNLEATRQAAKKELEKLKVEILANARVTKTTNRARGNMQELIKADGSKKILEADLFVPTWGVRFNTSFAPTSLLEPNGRLRVAASLRAPSYDNVFLAGDAANADSYAATIREPQIRYLATALGQYLEARCQSIPHQPRSAGLLWLALVVELGKWAISICGASSHGTTKVGF</sequence>
<dbReference type="PANTHER" id="PTHR43735:SF3">
    <property type="entry name" value="FERROPTOSIS SUPPRESSOR PROTEIN 1"/>
    <property type="match status" value="1"/>
</dbReference>
<protein>
    <recommendedName>
        <fullName evidence="5">FAD/NAD(P)-binding domain-containing protein</fullName>
    </recommendedName>
</protein>
<dbReference type="Pfam" id="PF07992">
    <property type="entry name" value="Pyr_redox_2"/>
    <property type="match status" value="1"/>
</dbReference>
<evidence type="ECO:0000313" key="6">
    <source>
        <dbReference type="EMBL" id="SPJ88692.1"/>
    </source>
</evidence>
<evidence type="ECO:0000256" key="1">
    <source>
        <dbReference type="ARBA" id="ARBA00006442"/>
    </source>
</evidence>
<reference evidence="6" key="1">
    <citation type="submission" date="2018-03" db="EMBL/GenBank/DDBJ databases">
        <authorList>
            <person name="Guldener U."/>
        </authorList>
    </citation>
    <scope>NUCLEOTIDE SEQUENCE</scope>
</reference>
<accession>A0AAE8SP10</accession>
<comment type="similarity">
    <text evidence="1">Belongs to the FAD-dependent oxidoreductase family.</text>
</comment>
<dbReference type="SUPFAM" id="SSF51905">
    <property type="entry name" value="FAD/NAD(P)-binding domain"/>
    <property type="match status" value="1"/>
</dbReference>
<evidence type="ECO:0000256" key="2">
    <source>
        <dbReference type="ARBA" id="ARBA00022630"/>
    </source>
</evidence>
<dbReference type="EMBL" id="ONZP01000615">
    <property type="protein sequence ID" value="SPJ88692.1"/>
    <property type="molecule type" value="Genomic_DNA"/>
</dbReference>
<dbReference type="Gene3D" id="3.50.50.100">
    <property type="match status" value="1"/>
</dbReference>
<dbReference type="Proteomes" id="UP001187734">
    <property type="component" value="Unassembled WGS sequence"/>
</dbReference>
<proteinExistence type="inferred from homology"/>
<evidence type="ECO:0000259" key="5">
    <source>
        <dbReference type="Pfam" id="PF07992"/>
    </source>
</evidence>
<keyword evidence="3" id="KW-0274">FAD</keyword>
<keyword evidence="2" id="KW-0285">Flavoprotein</keyword>
<gene>
    <name evidence="6" type="ORF">FTOL_12586</name>
</gene>
<dbReference type="GO" id="GO:0004174">
    <property type="term" value="F:electron-transferring-flavoprotein dehydrogenase activity"/>
    <property type="evidence" value="ECO:0007669"/>
    <property type="project" value="TreeGrafter"/>
</dbReference>
<keyword evidence="7" id="KW-1185">Reference proteome</keyword>
<evidence type="ECO:0000313" key="7">
    <source>
        <dbReference type="Proteomes" id="UP001187734"/>
    </source>
</evidence>